<protein>
    <submittedName>
        <fullName evidence="1">WURM family protein</fullName>
    </submittedName>
</protein>
<sequence length="28" mass="3192">MKDAPEFWISRDNYLEEGLACLSKCGQS</sequence>
<dbReference type="EMBL" id="GGEC01085888">
    <property type="protein sequence ID" value="MBX66372.1"/>
    <property type="molecule type" value="Transcribed_RNA"/>
</dbReference>
<accession>A0A2P2QH90</accession>
<reference evidence="1" key="1">
    <citation type="submission" date="2018-02" db="EMBL/GenBank/DDBJ databases">
        <title>Rhizophora mucronata_Transcriptome.</title>
        <authorList>
            <person name="Meera S.P."/>
            <person name="Sreeshan A."/>
            <person name="Augustine A."/>
        </authorList>
    </citation>
    <scope>NUCLEOTIDE SEQUENCE</scope>
    <source>
        <tissue evidence="1">Leaf</tissue>
    </source>
</reference>
<dbReference type="AlphaFoldDB" id="A0A2P2QH90"/>
<name>A0A2P2QH90_RHIMU</name>
<organism evidence="1">
    <name type="scientific">Rhizophora mucronata</name>
    <name type="common">Asiatic mangrove</name>
    <dbReference type="NCBI Taxonomy" id="61149"/>
    <lineage>
        <taxon>Eukaryota</taxon>
        <taxon>Viridiplantae</taxon>
        <taxon>Streptophyta</taxon>
        <taxon>Embryophyta</taxon>
        <taxon>Tracheophyta</taxon>
        <taxon>Spermatophyta</taxon>
        <taxon>Magnoliopsida</taxon>
        <taxon>eudicotyledons</taxon>
        <taxon>Gunneridae</taxon>
        <taxon>Pentapetalae</taxon>
        <taxon>rosids</taxon>
        <taxon>fabids</taxon>
        <taxon>Malpighiales</taxon>
        <taxon>Rhizophoraceae</taxon>
        <taxon>Rhizophora</taxon>
    </lineage>
</organism>
<proteinExistence type="predicted"/>
<evidence type="ECO:0000313" key="1">
    <source>
        <dbReference type="EMBL" id="MBX66372.1"/>
    </source>
</evidence>